<keyword evidence="5" id="KW-0804">Transcription</keyword>
<dbReference type="FunFam" id="1.10.287.180:FF:000001">
    <property type="entry name" value="Transcription elongation factor GreA"/>
    <property type="match status" value="1"/>
</dbReference>
<organism evidence="9 10">
    <name type="scientific">Candidatus Ryanbacteria bacterium RIFCSPLOWO2_01_FULL_48_26</name>
    <dbReference type="NCBI Taxonomy" id="1802126"/>
    <lineage>
        <taxon>Bacteria</taxon>
        <taxon>Candidatus Ryaniibacteriota</taxon>
    </lineage>
</organism>
<dbReference type="GO" id="GO:0070063">
    <property type="term" value="F:RNA polymerase binding"/>
    <property type="evidence" value="ECO:0007669"/>
    <property type="project" value="InterPro"/>
</dbReference>
<dbReference type="SUPFAM" id="SSF54534">
    <property type="entry name" value="FKBP-like"/>
    <property type="match status" value="1"/>
</dbReference>
<dbReference type="GO" id="GO:0006354">
    <property type="term" value="P:DNA-templated transcription elongation"/>
    <property type="evidence" value="ECO:0007669"/>
    <property type="project" value="TreeGrafter"/>
</dbReference>
<dbReference type="Gene3D" id="3.10.50.30">
    <property type="entry name" value="Transcription elongation factor, GreA/GreB, C-terminal domain"/>
    <property type="match status" value="1"/>
</dbReference>
<evidence type="ECO:0000313" key="9">
    <source>
        <dbReference type="EMBL" id="OGZ52849.1"/>
    </source>
</evidence>
<dbReference type="Pfam" id="PF01272">
    <property type="entry name" value="GreA_GreB"/>
    <property type="match status" value="1"/>
</dbReference>
<comment type="similarity">
    <text evidence="1">Belongs to the GreA/GreB family.</text>
</comment>
<dbReference type="PANTHER" id="PTHR30437">
    <property type="entry name" value="TRANSCRIPTION ELONGATION FACTOR GREA"/>
    <property type="match status" value="1"/>
</dbReference>
<dbReference type="InterPro" id="IPR018151">
    <property type="entry name" value="TF_GreA/GreB_CS"/>
</dbReference>
<dbReference type="InterPro" id="IPR036805">
    <property type="entry name" value="Tscrpt_elong_fac_GreA/B_N_sf"/>
</dbReference>
<dbReference type="InterPro" id="IPR022691">
    <property type="entry name" value="Tscrpt_elong_fac_GreA/B_N"/>
</dbReference>
<dbReference type="PANTHER" id="PTHR30437:SF4">
    <property type="entry name" value="TRANSCRIPTION ELONGATION FACTOR GREA"/>
    <property type="match status" value="1"/>
</dbReference>
<dbReference type="STRING" id="1802126.A3B25_01205"/>
<dbReference type="FunFam" id="3.10.50.30:FF:000001">
    <property type="entry name" value="Transcription elongation factor GreA"/>
    <property type="match status" value="1"/>
</dbReference>
<dbReference type="GO" id="GO:0032784">
    <property type="term" value="P:regulation of DNA-templated transcription elongation"/>
    <property type="evidence" value="ECO:0007669"/>
    <property type="project" value="InterPro"/>
</dbReference>
<gene>
    <name evidence="9" type="ORF">A3B25_01205</name>
</gene>
<evidence type="ECO:0000256" key="6">
    <source>
        <dbReference type="ARBA" id="ARBA00030776"/>
    </source>
</evidence>
<dbReference type="PROSITE" id="PS00830">
    <property type="entry name" value="GREAB_2"/>
    <property type="match status" value="1"/>
</dbReference>
<evidence type="ECO:0000256" key="3">
    <source>
        <dbReference type="ARBA" id="ARBA00023015"/>
    </source>
</evidence>
<sequence>MHIHGRRKINLRVPDDGPVHLTPDGRKRIADELVRLKHELPALALEAQRTAAYGDRSENAEYKEAKSTLRRTQRRIWTLEDRLKRVAIIPIGKNQSGKIALGSTVVLASDAHTRAMYQILGPHETNPEKGRISHLSPLGSALIGKRKGETVEIQTPGGSSTYRIVEIR</sequence>
<proteinExistence type="inferred from homology"/>
<evidence type="ECO:0000256" key="5">
    <source>
        <dbReference type="ARBA" id="ARBA00023163"/>
    </source>
</evidence>
<dbReference type="GO" id="GO:0003677">
    <property type="term" value="F:DNA binding"/>
    <property type="evidence" value="ECO:0007669"/>
    <property type="project" value="UniProtKB-KW"/>
</dbReference>
<reference evidence="9 10" key="1">
    <citation type="journal article" date="2016" name="Nat. Commun.">
        <title>Thousands of microbial genomes shed light on interconnected biogeochemical processes in an aquifer system.</title>
        <authorList>
            <person name="Anantharaman K."/>
            <person name="Brown C.T."/>
            <person name="Hug L.A."/>
            <person name="Sharon I."/>
            <person name="Castelle C.J."/>
            <person name="Probst A.J."/>
            <person name="Thomas B.C."/>
            <person name="Singh A."/>
            <person name="Wilkins M.J."/>
            <person name="Karaoz U."/>
            <person name="Brodie E.L."/>
            <person name="Williams K.H."/>
            <person name="Hubbard S.S."/>
            <person name="Banfield J.F."/>
        </authorList>
    </citation>
    <scope>NUCLEOTIDE SEQUENCE [LARGE SCALE GENOMIC DNA]</scope>
</reference>
<feature type="domain" description="Transcription elongation factor GreA/GreB C-terminal" evidence="7">
    <location>
        <begin position="95"/>
        <end position="168"/>
    </location>
</feature>
<evidence type="ECO:0000313" key="10">
    <source>
        <dbReference type="Proteomes" id="UP000179106"/>
    </source>
</evidence>
<dbReference type="Proteomes" id="UP000179106">
    <property type="component" value="Unassembled WGS sequence"/>
</dbReference>
<dbReference type="AlphaFoldDB" id="A0A1G2GRU4"/>
<protein>
    <recommendedName>
        <fullName evidence="2">Transcription elongation factor GreA</fullName>
    </recommendedName>
    <alternativeName>
        <fullName evidence="6">Transcript cleavage factor GreA</fullName>
    </alternativeName>
</protein>
<name>A0A1G2GRU4_9BACT</name>
<dbReference type="Gene3D" id="1.10.287.180">
    <property type="entry name" value="Transcription elongation factor, GreA/GreB, N-terminal domain"/>
    <property type="match status" value="1"/>
</dbReference>
<dbReference type="EMBL" id="MHNW01000038">
    <property type="protein sequence ID" value="OGZ52849.1"/>
    <property type="molecule type" value="Genomic_DNA"/>
</dbReference>
<keyword evidence="3" id="KW-0805">Transcription regulation</keyword>
<feature type="domain" description="Transcription elongation factor GreA/GreB N-terminal" evidence="8">
    <location>
        <begin position="20"/>
        <end position="88"/>
    </location>
</feature>
<dbReference type="PIRSF" id="PIRSF006092">
    <property type="entry name" value="GreA_GreB"/>
    <property type="match status" value="1"/>
</dbReference>
<evidence type="ECO:0000259" key="7">
    <source>
        <dbReference type="Pfam" id="PF01272"/>
    </source>
</evidence>
<accession>A0A1G2GRU4</accession>
<evidence type="ECO:0000256" key="2">
    <source>
        <dbReference type="ARBA" id="ARBA00013729"/>
    </source>
</evidence>
<dbReference type="InterPro" id="IPR036953">
    <property type="entry name" value="GreA/GreB_C_sf"/>
</dbReference>
<evidence type="ECO:0000259" key="8">
    <source>
        <dbReference type="Pfam" id="PF03449"/>
    </source>
</evidence>
<dbReference type="InterPro" id="IPR023459">
    <property type="entry name" value="Tscrpt_elong_fac_GreA/B_fam"/>
</dbReference>
<dbReference type="InterPro" id="IPR001437">
    <property type="entry name" value="Tscrpt_elong_fac_GreA/B_C"/>
</dbReference>
<evidence type="ECO:0000256" key="1">
    <source>
        <dbReference type="ARBA" id="ARBA00008213"/>
    </source>
</evidence>
<comment type="caution">
    <text evidence="9">The sequence shown here is derived from an EMBL/GenBank/DDBJ whole genome shotgun (WGS) entry which is preliminary data.</text>
</comment>
<dbReference type="Pfam" id="PF03449">
    <property type="entry name" value="GreA_GreB_N"/>
    <property type="match status" value="1"/>
</dbReference>
<keyword evidence="4" id="KW-0238">DNA-binding</keyword>
<dbReference type="SUPFAM" id="SSF46557">
    <property type="entry name" value="GreA transcript cleavage protein, N-terminal domain"/>
    <property type="match status" value="1"/>
</dbReference>
<evidence type="ECO:0000256" key="4">
    <source>
        <dbReference type="ARBA" id="ARBA00023125"/>
    </source>
</evidence>